<evidence type="ECO:0000256" key="3">
    <source>
        <dbReference type="ARBA" id="ARBA00023125"/>
    </source>
</evidence>
<dbReference type="SUPFAM" id="SSF57701">
    <property type="entry name" value="Zn2/Cys6 DNA-binding domain"/>
    <property type="match status" value="1"/>
</dbReference>
<dbReference type="RefSeq" id="XP_024707467.1">
    <property type="nucleotide sequence ID" value="XM_024843806.1"/>
</dbReference>
<dbReference type="GO" id="GO:0008270">
    <property type="term" value="F:zinc ion binding"/>
    <property type="evidence" value="ECO:0007669"/>
    <property type="project" value="InterPro"/>
</dbReference>
<dbReference type="VEuPathDB" id="FungiDB:P170DRAFT_350479"/>
<evidence type="ECO:0000313" key="8">
    <source>
        <dbReference type="Proteomes" id="UP000234275"/>
    </source>
</evidence>
<name>A0A2I2GH12_9EURO</name>
<reference evidence="7 8" key="1">
    <citation type="submission" date="2016-12" db="EMBL/GenBank/DDBJ databases">
        <title>The genomes of Aspergillus section Nigri reveals drivers in fungal speciation.</title>
        <authorList>
            <consortium name="DOE Joint Genome Institute"/>
            <person name="Vesth T.C."/>
            <person name="Nybo J."/>
            <person name="Theobald S."/>
            <person name="Brandl J."/>
            <person name="Frisvad J.C."/>
            <person name="Nielsen K.F."/>
            <person name="Lyhne E.K."/>
            <person name="Kogle M.E."/>
            <person name="Kuo A."/>
            <person name="Riley R."/>
            <person name="Clum A."/>
            <person name="Nolan M."/>
            <person name="Lipzen A."/>
            <person name="Salamov A."/>
            <person name="Henrissat B."/>
            <person name="Wiebenga A."/>
            <person name="De Vries R.P."/>
            <person name="Grigoriev I.V."/>
            <person name="Mortensen U.H."/>
            <person name="Andersen M.R."/>
            <person name="Baker S.E."/>
        </authorList>
    </citation>
    <scope>NUCLEOTIDE SEQUENCE [LARGE SCALE GENOMIC DNA]</scope>
    <source>
        <strain evidence="7 8">IBT 23096</strain>
    </source>
</reference>
<gene>
    <name evidence="7" type="ORF">P170DRAFT_350479</name>
</gene>
<proteinExistence type="predicted"/>
<accession>A0A2I2GH12</accession>
<dbReference type="InterPro" id="IPR036864">
    <property type="entry name" value="Zn2-C6_fun-type_DNA-bd_sf"/>
</dbReference>
<sequence length="665" mass="74654">MSLASAGPRRYMSKAQRACDFCRSRKSACQIDTVPPCRLCRAHRQPCEFTDRIVRRRRPIAERRLSTSPISSNEMATQEQLHEDVVQPQHLDFLPVTGSPFALESSTLGDQLMGFDLEKELDDGLHGSSVPAGGDQSIMDDLMLSIYDDQGLSRFDTIPRSAQIPLDSNLSVASQLCGLTGDMDPYLLRHYQFDEKSEFAFSKLTVRAVQDTGVPVQFLLSKPNPSIDSRDQVLSHIQDGQLPALSQIVPAEIGERLIKLFIRFINPQFPILSEENLPNPSNAPCNLLAAIYSITQPFTAFDDYLCIELVYSPPSPEVLFKIAWNALNNALSEPTISSLQAALILLLQPPENPLVLDSAGKWALLGMTVSMAQTLGLHLDPCHWNIPTEEVRTRQRLSWITYTVDKWLASSFGRPSHISKNDWMIIELPSTSIGTKTTDNSEESYTYQFLKLTTILDKILTDLYSLRSISTLSKDFRLTISIARPIMQELTMWHANLPPSMMIDSTNEYRTTVSDNSASLQIAYQSLKILVLRALLRPFNNASPSPEDTEEWHAAKSQILKTASVEADAALSLVSSFRPVHYQAFWASWSKTSFALITNLLFLLAVTVHQEGVGSGEEYKKRREALDQARSIFRLHAKSLDMIRFALLRIDAVFWIGWEKVLGFP</sequence>
<keyword evidence="2" id="KW-0805">Transcription regulation</keyword>
<keyword evidence="8" id="KW-1185">Reference proteome</keyword>
<dbReference type="Gene3D" id="4.10.240.10">
    <property type="entry name" value="Zn(2)-C6 fungal-type DNA-binding domain"/>
    <property type="match status" value="1"/>
</dbReference>
<feature type="domain" description="Zn(2)-C6 fungal-type" evidence="6">
    <location>
        <begin position="18"/>
        <end position="49"/>
    </location>
</feature>
<dbReference type="GeneID" id="36551506"/>
<dbReference type="GO" id="GO:0006351">
    <property type="term" value="P:DNA-templated transcription"/>
    <property type="evidence" value="ECO:0007669"/>
    <property type="project" value="InterPro"/>
</dbReference>
<dbReference type="PANTHER" id="PTHR31668">
    <property type="entry name" value="GLUCOSE TRANSPORT TRANSCRIPTION REGULATOR RGT1-RELATED-RELATED"/>
    <property type="match status" value="1"/>
</dbReference>
<evidence type="ECO:0000259" key="6">
    <source>
        <dbReference type="PROSITE" id="PS50048"/>
    </source>
</evidence>
<dbReference type="CDD" id="cd00067">
    <property type="entry name" value="GAL4"/>
    <property type="match status" value="1"/>
</dbReference>
<dbReference type="PANTHER" id="PTHR31668:SF4">
    <property type="entry name" value="TRANSCRIPTIONAL ACTIVATOR PROTEIN DAL81"/>
    <property type="match status" value="1"/>
</dbReference>
<dbReference type="STRING" id="1392250.A0A2I2GH12"/>
<keyword evidence="4" id="KW-0804">Transcription</keyword>
<evidence type="ECO:0000313" key="7">
    <source>
        <dbReference type="EMBL" id="PLB52165.1"/>
    </source>
</evidence>
<keyword evidence="5" id="KW-0539">Nucleus</keyword>
<organism evidence="7 8">
    <name type="scientific">Aspergillus steynii IBT 23096</name>
    <dbReference type="NCBI Taxonomy" id="1392250"/>
    <lineage>
        <taxon>Eukaryota</taxon>
        <taxon>Fungi</taxon>
        <taxon>Dikarya</taxon>
        <taxon>Ascomycota</taxon>
        <taxon>Pezizomycotina</taxon>
        <taxon>Eurotiomycetes</taxon>
        <taxon>Eurotiomycetidae</taxon>
        <taxon>Eurotiales</taxon>
        <taxon>Aspergillaceae</taxon>
        <taxon>Aspergillus</taxon>
        <taxon>Aspergillus subgen. Circumdati</taxon>
    </lineage>
</organism>
<dbReference type="OrthoDB" id="3034343at2759"/>
<dbReference type="AlphaFoldDB" id="A0A2I2GH12"/>
<dbReference type="GO" id="GO:0001080">
    <property type="term" value="P:nitrogen catabolite activation of transcription from RNA polymerase II promoter"/>
    <property type="evidence" value="ECO:0007669"/>
    <property type="project" value="TreeGrafter"/>
</dbReference>
<dbReference type="SMART" id="SM00906">
    <property type="entry name" value="Fungal_trans"/>
    <property type="match status" value="1"/>
</dbReference>
<dbReference type="GO" id="GO:0000981">
    <property type="term" value="F:DNA-binding transcription factor activity, RNA polymerase II-specific"/>
    <property type="evidence" value="ECO:0007669"/>
    <property type="project" value="InterPro"/>
</dbReference>
<evidence type="ECO:0000256" key="2">
    <source>
        <dbReference type="ARBA" id="ARBA00023015"/>
    </source>
</evidence>
<dbReference type="Proteomes" id="UP000234275">
    <property type="component" value="Unassembled WGS sequence"/>
</dbReference>
<dbReference type="CDD" id="cd12148">
    <property type="entry name" value="fungal_TF_MHR"/>
    <property type="match status" value="1"/>
</dbReference>
<dbReference type="Pfam" id="PF04082">
    <property type="entry name" value="Fungal_trans"/>
    <property type="match status" value="1"/>
</dbReference>
<dbReference type="EMBL" id="MSFO01000002">
    <property type="protein sequence ID" value="PLB52165.1"/>
    <property type="molecule type" value="Genomic_DNA"/>
</dbReference>
<dbReference type="PROSITE" id="PS00463">
    <property type="entry name" value="ZN2_CY6_FUNGAL_1"/>
    <property type="match status" value="1"/>
</dbReference>
<dbReference type="GO" id="GO:0003677">
    <property type="term" value="F:DNA binding"/>
    <property type="evidence" value="ECO:0007669"/>
    <property type="project" value="UniProtKB-KW"/>
</dbReference>
<keyword evidence="1" id="KW-0479">Metal-binding</keyword>
<evidence type="ECO:0000256" key="5">
    <source>
        <dbReference type="ARBA" id="ARBA00023242"/>
    </source>
</evidence>
<protein>
    <recommendedName>
        <fullName evidence="6">Zn(2)-C6 fungal-type domain-containing protein</fullName>
    </recommendedName>
</protein>
<dbReference type="InterPro" id="IPR050797">
    <property type="entry name" value="Carb_Metab_Trans_Reg"/>
</dbReference>
<evidence type="ECO:0000256" key="4">
    <source>
        <dbReference type="ARBA" id="ARBA00023163"/>
    </source>
</evidence>
<dbReference type="PROSITE" id="PS50048">
    <property type="entry name" value="ZN2_CY6_FUNGAL_2"/>
    <property type="match status" value="1"/>
</dbReference>
<dbReference type="InterPro" id="IPR001138">
    <property type="entry name" value="Zn2Cys6_DnaBD"/>
</dbReference>
<keyword evidence="3" id="KW-0238">DNA-binding</keyword>
<dbReference type="SMART" id="SM00066">
    <property type="entry name" value="GAL4"/>
    <property type="match status" value="1"/>
</dbReference>
<evidence type="ECO:0000256" key="1">
    <source>
        <dbReference type="ARBA" id="ARBA00022723"/>
    </source>
</evidence>
<dbReference type="InterPro" id="IPR007219">
    <property type="entry name" value="XnlR_reg_dom"/>
</dbReference>
<comment type="caution">
    <text evidence="7">The sequence shown here is derived from an EMBL/GenBank/DDBJ whole genome shotgun (WGS) entry which is preliminary data.</text>
</comment>
<dbReference type="GO" id="GO:0005634">
    <property type="term" value="C:nucleus"/>
    <property type="evidence" value="ECO:0007669"/>
    <property type="project" value="TreeGrafter"/>
</dbReference>